<reference evidence="13 14" key="1">
    <citation type="submission" date="2024-03" db="EMBL/GenBank/DDBJ databases">
        <title>The genome assembly and annotation of the cricket Gryllus longicercus Weissman &amp; Gray.</title>
        <authorList>
            <person name="Szrajer S."/>
            <person name="Gray D."/>
            <person name="Ylla G."/>
        </authorList>
    </citation>
    <scope>NUCLEOTIDE SEQUENCE [LARGE SCALE GENOMIC DNA]</scope>
    <source>
        <strain evidence="13">DAG 2021-001</strain>
        <tissue evidence="13">Whole body minus gut</tissue>
    </source>
</reference>
<dbReference type="CDD" id="cd11492">
    <property type="entry name" value="SLC5sbd_NIS-SMVT"/>
    <property type="match status" value="1"/>
</dbReference>
<dbReference type="GO" id="GO:0005886">
    <property type="term" value="C:plasma membrane"/>
    <property type="evidence" value="ECO:0007669"/>
    <property type="project" value="UniProtKB-SubCell"/>
</dbReference>
<keyword evidence="14" id="KW-1185">Reference proteome</keyword>
<feature type="transmembrane region" description="Helical" evidence="12">
    <location>
        <begin position="262"/>
        <end position="280"/>
    </location>
</feature>
<evidence type="ECO:0000256" key="1">
    <source>
        <dbReference type="ARBA" id="ARBA00004651"/>
    </source>
</evidence>
<feature type="transmembrane region" description="Helical" evidence="12">
    <location>
        <begin position="405"/>
        <end position="425"/>
    </location>
</feature>
<evidence type="ECO:0000256" key="3">
    <source>
        <dbReference type="ARBA" id="ARBA00022448"/>
    </source>
</evidence>
<evidence type="ECO:0000256" key="9">
    <source>
        <dbReference type="ARBA" id="ARBA00023136"/>
    </source>
</evidence>
<feature type="transmembrane region" description="Helical" evidence="12">
    <location>
        <begin position="36"/>
        <end position="55"/>
    </location>
</feature>
<dbReference type="GO" id="GO:0015293">
    <property type="term" value="F:symporter activity"/>
    <property type="evidence" value="ECO:0007669"/>
    <property type="project" value="TreeGrafter"/>
</dbReference>
<feature type="transmembrane region" description="Helical" evidence="12">
    <location>
        <begin position="148"/>
        <end position="169"/>
    </location>
</feature>
<feature type="transmembrane region" description="Helical" evidence="12">
    <location>
        <begin position="106"/>
        <end position="127"/>
    </location>
</feature>
<dbReference type="Pfam" id="PF00474">
    <property type="entry name" value="SSF"/>
    <property type="match status" value="1"/>
</dbReference>
<comment type="similarity">
    <text evidence="2 11">Belongs to the sodium:solute symporter (SSF) (TC 2.A.21) family.</text>
</comment>
<evidence type="ECO:0000313" key="13">
    <source>
        <dbReference type="EMBL" id="KAK7866109.1"/>
    </source>
</evidence>
<keyword evidence="7" id="KW-0915">Sodium</keyword>
<comment type="subcellular location">
    <subcellularLocation>
        <location evidence="1">Cell membrane</location>
        <topology evidence="1">Multi-pass membrane protein</topology>
    </subcellularLocation>
</comment>
<dbReference type="EMBL" id="JAZDUA010000155">
    <property type="protein sequence ID" value="KAK7866109.1"/>
    <property type="molecule type" value="Genomic_DNA"/>
</dbReference>
<evidence type="ECO:0000256" key="8">
    <source>
        <dbReference type="ARBA" id="ARBA00023065"/>
    </source>
</evidence>
<evidence type="ECO:0008006" key="15">
    <source>
        <dbReference type="Google" id="ProtNLM"/>
    </source>
</evidence>
<keyword evidence="10" id="KW-0739">Sodium transport</keyword>
<feature type="transmembrane region" description="Helical" evidence="12">
    <location>
        <begin position="211"/>
        <end position="231"/>
    </location>
</feature>
<dbReference type="InterPro" id="IPR038377">
    <property type="entry name" value="Na/Glc_symporter_sf"/>
</dbReference>
<keyword evidence="8" id="KW-0406">Ion transport</keyword>
<keyword evidence="9 12" id="KW-0472">Membrane</keyword>
<evidence type="ECO:0000256" key="10">
    <source>
        <dbReference type="ARBA" id="ARBA00023201"/>
    </source>
</evidence>
<dbReference type="InterPro" id="IPR051163">
    <property type="entry name" value="Sodium:Solute_Symporter_SSF"/>
</dbReference>
<evidence type="ECO:0000256" key="4">
    <source>
        <dbReference type="ARBA" id="ARBA00022475"/>
    </source>
</evidence>
<gene>
    <name evidence="13" type="ORF">R5R35_011627</name>
</gene>
<name>A0AAN9VXT4_9ORTH</name>
<keyword evidence="5 12" id="KW-0812">Transmembrane</keyword>
<feature type="transmembrane region" description="Helical" evidence="12">
    <location>
        <begin position="301"/>
        <end position="326"/>
    </location>
</feature>
<sequence>MAAATMAAAAAAATEALAAAAVDECHPDGTFSWPDYLVLAVMLVASTTIGLVFGLRGPKQATAEDFLLGGSSMGVGPVALSLATSFITAIELLGNPAEVYAHGTQFWLICVPFVVVAPAAAYLYIPVFHKLHLTSAFEYLQLRFAPPARTLAAAMYALQMTLYTSVAVYSPALALSHVTGLHVYIAVTCVYIVVIVYASQGGMKAVMMTDMFQAVVLAASILAVLGIGLVLEGGISKVWDLSVQTDRLEFFNMDPNPTVRHSFWSVVVGGSFYWATMFCANQASIQKCLSVETMKQARTAIWASCICLIVVFSINFITGMIVYAGYHGCDPLKTNTISEADELLPLYVLEFLSHLPGIPGLFVAGVFAASLGTVAAALNSLTAVTIKDFITGAMGKTLPPERGAALGKWLSLGFGLLSFALVFLVERLGSVLQIALSFNGMVGGVTLGMFSLGMFFPWANTKGVMVGAITGVAVVTWICVGAQVAMVSGHIVEETKETSIDLCQCVLNITVPVDPTPGEGDTVMALYRLSYLWYGAVGCCLTVLVGLLVSAITGTQRPGDLDPTLISPPVWTLLHALPSGLRRKLNVPAKESKDGKENLANNFKLSSQDVYVIGLDNPALAKDEDTVATEEVTRSDDLQRGR</sequence>
<dbReference type="GO" id="GO:0006814">
    <property type="term" value="P:sodium ion transport"/>
    <property type="evidence" value="ECO:0007669"/>
    <property type="project" value="UniProtKB-KW"/>
</dbReference>
<comment type="caution">
    <text evidence="13">The sequence shown here is derived from an EMBL/GenBank/DDBJ whole genome shotgun (WGS) entry which is preliminary data.</text>
</comment>
<dbReference type="InterPro" id="IPR001734">
    <property type="entry name" value="Na/solute_symporter"/>
</dbReference>
<feature type="transmembrane region" description="Helical" evidence="12">
    <location>
        <begin position="431"/>
        <end position="452"/>
    </location>
</feature>
<feature type="transmembrane region" description="Helical" evidence="12">
    <location>
        <begin position="181"/>
        <end position="199"/>
    </location>
</feature>
<feature type="transmembrane region" description="Helical" evidence="12">
    <location>
        <begin position="531"/>
        <end position="552"/>
    </location>
</feature>
<evidence type="ECO:0000256" key="7">
    <source>
        <dbReference type="ARBA" id="ARBA00023053"/>
    </source>
</evidence>
<accession>A0AAN9VXT4</accession>
<dbReference type="AlphaFoldDB" id="A0AAN9VXT4"/>
<dbReference type="Proteomes" id="UP001378592">
    <property type="component" value="Unassembled WGS sequence"/>
</dbReference>
<dbReference type="PANTHER" id="PTHR42985">
    <property type="entry name" value="SODIUM-COUPLED MONOCARBOXYLATE TRANSPORTER"/>
    <property type="match status" value="1"/>
</dbReference>
<dbReference type="PROSITE" id="PS50283">
    <property type="entry name" value="NA_SOLUT_SYMP_3"/>
    <property type="match status" value="1"/>
</dbReference>
<dbReference type="PANTHER" id="PTHR42985:SF39">
    <property type="entry name" value="GH10366P"/>
    <property type="match status" value="1"/>
</dbReference>
<evidence type="ECO:0000256" key="2">
    <source>
        <dbReference type="ARBA" id="ARBA00006434"/>
    </source>
</evidence>
<evidence type="ECO:0000256" key="11">
    <source>
        <dbReference type="RuleBase" id="RU362091"/>
    </source>
</evidence>
<dbReference type="NCBIfam" id="TIGR00813">
    <property type="entry name" value="sss"/>
    <property type="match status" value="1"/>
</dbReference>
<feature type="transmembrane region" description="Helical" evidence="12">
    <location>
        <begin position="361"/>
        <end position="384"/>
    </location>
</feature>
<keyword evidence="4" id="KW-1003">Cell membrane</keyword>
<organism evidence="13 14">
    <name type="scientific">Gryllus longicercus</name>
    <dbReference type="NCBI Taxonomy" id="2509291"/>
    <lineage>
        <taxon>Eukaryota</taxon>
        <taxon>Metazoa</taxon>
        <taxon>Ecdysozoa</taxon>
        <taxon>Arthropoda</taxon>
        <taxon>Hexapoda</taxon>
        <taxon>Insecta</taxon>
        <taxon>Pterygota</taxon>
        <taxon>Neoptera</taxon>
        <taxon>Polyneoptera</taxon>
        <taxon>Orthoptera</taxon>
        <taxon>Ensifera</taxon>
        <taxon>Gryllidea</taxon>
        <taxon>Grylloidea</taxon>
        <taxon>Gryllidae</taxon>
        <taxon>Gryllinae</taxon>
        <taxon>Gryllus</taxon>
    </lineage>
</organism>
<protein>
    <recommendedName>
        <fullName evidence="15">Sodium-coupled monocarboxylate transporter 1</fullName>
    </recommendedName>
</protein>
<feature type="transmembrane region" description="Helical" evidence="12">
    <location>
        <begin position="67"/>
        <end position="94"/>
    </location>
</feature>
<evidence type="ECO:0000256" key="12">
    <source>
        <dbReference type="SAM" id="Phobius"/>
    </source>
</evidence>
<evidence type="ECO:0000313" key="14">
    <source>
        <dbReference type="Proteomes" id="UP001378592"/>
    </source>
</evidence>
<dbReference type="Gene3D" id="1.20.1730.10">
    <property type="entry name" value="Sodium/glucose cotransporter"/>
    <property type="match status" value="1"/>
</dbReference>
<keyword evidence="3" id="KW-0813">Transport</keyword>
<evidence type="ECO:0000256" key="6">
    <source>
        <dbReference type="ARBA" id="ARBA00022989"/>
    </source>
</evidence>
<evidence type="ECO:0000256" key="5">
    <source>
        <dbReference type="ARBA" id="ARBA00022692"/>
    </source>
</evidence>
<proteinExistence type="inferred from homology"/>
<keyword evidence="6 12" id="KW-1133">Transmembrane helix</keyword>
<feature type="transmembrane region" description="Helical" evidence="12">
    <location>
        <begin position="464"/>
        <end position="486"/>
    </location>
</feature>